<dbReference type="EMBL" id="FOYN01000001">
    <property type="protein sequence ID" value="SFR30463.1"/>
    <property type="molecule type" value="Genomic_DNA"/>
</dbReference>
<accession>A0A1I6FKI8</accession>
<proteinExistence type="predicted"/>
<name>A0A1I6FKI8_HALSD</name>
<keyword evidence="2" id="KW-1185">Reference proteome</keyword>
<reference evidence="2" key="1">
    <citation type="submission" date="2016-10" db="EMBL/GenBank/DDBJ databases">
        <authorList>
            <person name="Varghese N."/>
            <person name="Submissions S."/>
        </authorList>
    </citation>
    <scope>NUCLEOTIDE SEQUENCE [LARGE SCALE GENOMIC DNA]</scope>
    <source>
        <strain evidence="2">RD 26</strain>
    </source>
</reference>
<gene>
    <name evidence="1" type="ORF">SAMN04487937_0286</name>
</gene>
<organism evidence="1 2">
    <name type="scientific">Halorubrum sodomense</name>
    <dbReference type="NCBI Taxonomy" id="35743"/>
    <lineage>
        <taxon>Archaea</taxon>
        <taxon>Methanobacteriati</taxon>
        <taxon>Methanobacteriota</taxon>
        <taxon>Stenosarchaea group</taxon>
        <taxon>Halobacteria</taxon>
        <taxon>Halobacteriales</taxon>
        <taxon>Haloferacaceae</taxon>
        <taxon>Halorubrum</taxon>
    </lineage>
</organism>
<evidence type="ECO:0000313" key="2">
    <source>
        <dbReference type="Proteomes" id="UP000198932"/>
    </source>
</evidence>
<sequence length="128" mass="14339">MSESPNYLAAVHLWISTPTVLLVVNIRSDKFVFFVHGHLKQSGAFHGVVGVRKVVIMLCYVSVATERCSNEVALLIDHGWVRELVDTPGIARLQFEKSVEHDGLISRFLVSPEEFDFKSLWLCGGIAR</sequence>
<evidence type="ECO:0000313" key="1">
    <source>
        <dbReference type="EMBL" id="SFR30463.1"/>
    </source>
</evidence>
<dbReference type="Proteomes" id="UP000198932">
    <property type="component" value="Unassembled WGS sequence"/>
</dbReference>
<dbReference type="AlphaFoldDB" id="A0A1I6FKI8"/>
<protein>
    <submittedName>
        <fullName evidence="1">Uncharacterized protein</fullName>
    </submittedName>
</protein>